<keyword evidence="1" id="KW-0472">Membrane</keyword>
<keyword evidence="1" id="KW-0812">Transmembrane</keyword>
<evidence type="ECO:0000256" key="1">
    <source>
        <dbReference type="SAM" id="Phobius"/>
    </source>
</evidence>
<feature type="transmembrane region" description="Helical" evidence="1">
    <location>
        <begin position="60"/>
        <end position="81"/>
    </location>
</feature>
<feature type="transmembrane region" description="Helical" evidence="1">
    <location>
        <begin position="133"/>
        <end position="156"/>
    </location>
</feature>
<dbReference type="Proteomes" id="UP000434036">
    <property type="component" value="Unassembled WGS sequence"/>
</dbReference>
<feature type="transmembrane region" description="Helical" evidence="1">
    <location>
        <begin position="200"/>
        <end position="218"/>
    </location>
</feature>
<name>A0A6N8U2V5_9FIRM</name>
<dbReference type="RefSeq" id="WP_160624033.1">
    <property type="nucleotide sequence ID" value="NZ_WUUQ01000001.1"/>
</dbReference>
<evidence type="ECO:0000313" key="2">
    <source>
        <dbReference type="EMBL" id="MXQ72542.1"/>
    </source>
</evidence>
<comment type="caution">
    <text evidence="2">The sequence shown here is derived from an EMBL/GenBank/DDBJ whole genome shotgun (WGS) entry which is preliminary data.</text>
</comment>
<reference evidence="2 3" key="1">
    <citation type="submission" date="2019-12" db="EMBL/GenBank/DDBJ databases">
        <authorList>
            <person name="Yang R."/>
        </authorList>
    </citation>
    <scope>NUCLEOTIDE SEQUENCE [LARGE SCALE GENOMIC DNA]</scope>
    <source>
        <strain evidence="2 3">DONG20-135</strain>
    </source>
</reference>
<reference evidence="2 3" key="2">
    <citation type="submission" date="2020-01" db="EMBL/GenBank/DDBJ databases">
        <title>Clostridiaceae sp. nov. isolated from the gut of human by culturomics.</title>
        <authorList>
            <person name="Chang Y."/>
        </authorList>
    </citation>
    <scope>NUCLEOTIDE SEQUENCE [LARGE SCALE GENOMIC DNA]</scope>
    <source>
        <strain evidence="2 3">DONG20-135</strain>
    </source>
</reference>
<keyword evidence="1" id="KW-1133">Transmembrane helix</keyword>
<proteinExistence type="predicted"/>
<evidence type="ECO:0000313" key="3">
    <source>
        <dbReference type="Proteomes" id="UP000434036"/>
    </source>
</evidence>
<dbReference type="AlphaFoldDB" id="A0A6N8U2V5"/>
<dbReference type="EMBL" id="WUUQ01000001">
    <property type="protein sequence ID" value="MXQ72542.1"/>
    <property type="molecule type" value="Genomic_DNA"/>
</dbReference>
<organism evidence="2 3">
    <name type="scientific">Copranaerobaculum intestinale</name>
    <dbReference type="NCBI Taxonomy" id="2692629"/>
    <lineage>
        <taxon>Bacteria</taxon>
        <taxon>Bacillati</taxon>
        <taxon>Bacillota</taxon>
        <taxon>Erysipelotrichia</taxon>
        <taxon>Erysipelotrichales</taxon>
        <taxon>Erysipelotrichaceae</taxon>
        <taxon>Copranaerobaculum</taxon>
    </lineage>
</organism>
<gene>
    <name evidence="2" type="ORF">GSF08_01110</name>
</gene>
<feature type="transmembrane region" description="Helical" evidence="1">
    <location>
        <begin position="12"/>
        <end position="34"/>
    </location>
</feature>
<accession>A0A6N8U2V5</accession>
<protein>
    <submittedName>
        <fullName evidence="2">Uncharacterized protein</fullName>
    </submittedName>
</protein>
<sequence length="473" mass="52585">METLKKYVTGKNLQIMTLIGTAFTIMMFIMSSSIGSSTESISSFSDIGGLISSLKTFCNIFYLDFFVVLAATAGYAFRIFYEKDTSLSIKVLTPLNGIACLFGLICFSTIHSIKAGLSGDFASLLQLGDIEGQFSILRIMLLIQIAAGIAAAYFLFYKKNRRIGEEESDKENQEASDHESIVDQVKAYYATEKGKRNIRIGGAAVAVFIVLLVIVNVYESNRRTEIDLTSACAVTFEGVSGNGSANIHCSPDYDHNNENIASFMSNVSYTIDNDGRLENGMEVTLKANYSEATAESSKINPVKTSKKFKVKGLEIAYRDFADIPKKVSNEFEAAAKAFLEKDIQSNVNGLFGYDTITVEDAALIGIYYKYTSYNNSGTAYYIFRTKETRERSSDTSKEVNYYSVILENISSSYKLDLSDESKDMIVDSLSIYEKDKTDAKALKQFTRYHSDVETVKTNPGSEIYKDERIKKEA</sequence>
<feature type="transmembrane region" description="Helical" evidence="1">
    <location>
        <begin position="93"/>
        <end position="113"/>
    </location>
</feature>
<keyword evidence="3" id="KW-1185">Reference proteome</keyword>